<dbReference type="AlphaFoldDB" id="A0ABD3XUJ8"/>
<comment type="caution">
    <text evidence="3">The sequence shown here is derived from an EMBL/GenBank/DDBJ whole genome shotgun (WGS) entry which is preliminary data.</text>
</comment>
<gene>
    <name evidence="3" type="ORF">ACJMK2_002177</name>
</gene>
<evidence type="ECO:0000313" key="3">
    <source>
        <dbReference type="EMBL" id="KAL3889850.1"/>
    </source>
</evidence>
<feature type="compositionally biased region" description="Polar residues" evidence="2">
    <location>
        <begin position="263"/>
        <end position="274"/>
    </location>
</feature>
<feature type="coiled-coil region" evidence="1">
    <location>
        <begin position="188"/>
        <end position="229"/>
    </location>
</feature>
<feature type="region of interest" description="Disordered" evidence="2">
    <location>
        <begin position="365"/>
        <end position="412"/>
    </location>
</feature>
<keyword evidence="1" id="KW-0175">Coiled coil</keyword>
<proteinExistence type="predicted"/>
<name>A0ABD3XUJ8_SINWO</name>
<protein>
    <submittedName>
        <fullName evidence="3">Uncharacterized protein</fullName>
    </submittedName>
</protein>
<dbReference type="Proteomes" id="UP001634394">
    <property type="component" value="Unassembled WGS sequence"/>
</dbReference>
<evidence type="ECO:0000313" key="4">
    <source>
        <dbReference type="Proteomes" id="UP001634394"/>
    </source>
</evidence>
<evidence type="ECO:0000256" key="2">
    <source>
        <dbReference type="SAM" id="MobiDB-lite"/>
    </source>
</evidence>
<feature type="compositionally biased region" description="Basic and acidic residues" evidence="2">
    <location>
        <begin position="374"/>
        <end position="412"/>
    </location>
</feature>
<dbReference type="EMBL" id="JBJQND010000001">
    <property type="protein sequence ID" value="KAL3889850.1"/>
    <property type="molecule type" value="Genomic_DNA"/>
</dbReference>
<keyword evidence="4" id="KW-1185">Reference proteome</keyword>
<evidence type="ECO:0000256" key="1">
    <source>
        <dbReference type="SAM" id="Coils"/>
    </source>
</evidence>
<feature type="region of interest" description="Disordered" evidence="2">
    <location>
        <begin position="253"/>
        <end position="276"/>
    </location>
</feature>
<feature type="region of interest" description="Disordered" evidence="2">
    <location>
        <begin position="1"/>
        <end position="21"/>
    </location>
</feature>
<sequence length="523" mass="60197">MMTTLTQLAPASTSTRSSNLRTQDDIVSAVSQFFQNESPRFHSQSWQDTAMEVANWLGEQIQKEREGWAQKIRMSMQEIEAHRKETLRIESIIQECNDQMKLIAECCNINKDSLAQMEKEDTINALPMYIQCLAEVINILMEDRLMCMHAMKVDLEGPSVGLAQLLKTYIESLGSSTRRIQHEVKDRMDSLEVVNKQLNLEVQKLRKMQQKKQDEIDRLQAKLQEIKEVTFQKFKEVRDKVREQDFERKEFQKDGPALPPINGRTSPSSMNSAPTPVLKDENTVRISEEKLRSLRKSAKKLENSLQDALSQMDSYRKTSKSSKYQLPLLGGGKLLPTGLMSVSDLPASLRKDIKLMPSTLHTWNTKFDINGNNEKNKDDEKEKEPQRKEEVVEVQEKAKKEPRRTSKEKKKAKEALLRNLEKNSVNSNADPPTFRSLIKNLDDFKLHQHKSPVKYKGQVTKCLRCNKLFTLNDNHKKACCYHPKGKERIEQYSEHGKLIKVSYVWKCCMLGIDAVGCSTGKHI</sequence>
<organism evidence="3 4">
    <name type="scientific">Sinanodonta woodiana</name>
    <name type="common">Chinese pond mussel</name>
    <name type="synonym">Anodonta woodiana</name>
    <dbReference type="NCBI Taxonomy" id="1069815"/>
    <lineage>
        <taxon>Eukaryota</taxon>
        <taxon>Metazoa</taxon>
        <taxon>Spiralia</taxon>
        <taxon>Lophotrochozoa</taxon>
        <taxon>Mollusca</taxon>
        <taxon>Bivalvia</taxon>
        <taxon>Autobranchia</taxon>
        <taxon>Heteroconchia</taxon>
        <taxon>Palaeoheterodonta</taxon>
        <taxon>Unionida</taxon>
        <taxon>Unionoidea</taxon>
        <taxon>Unionidae</taxon>
        <taxon>Unioninae</taxon>
        <taxon>Sinanodonta</taxon>
    </lineage>
</organism>
<reference evidence="3 4" key="1">
    <citation type="submission" date="2024-11" db="EMBL/GenBank/DDBJ databases">
        <title>Chromosome-level genome assembly of the freshwater bivalve Anodonta woodiana.</title>
        <authorList>
            <person name="Chen X."/>
        </authorList>
    </citation>
    <scope>NUCLEOTIDE SEQUENCE [LARGE SCALE GENOMIC DNA]</scope>
    <source>
        <strain evidence="3">MN2024</strain>
        <tissue evidence="3">Gills</tissue>
    </source>
</reference>
<feature type="coiled-coil region" evidence="1">
    <location>
        <begin position="284"/>
        <end position="318"/>
    </location>
</feature>
<accession>A0ABD3XUJ8</accession>